<dbReference type="Proteomes" id="UP000241769">
    <property type="component" value="Unassembled WGS sequence"/>
</dbReference>
<dbReference type="AlphaFoldDB" id="A0A2P6MWG2"/>
<feature type="active site" description="Nucleophile" evidence="4">
    <location>
        <position position="412"/>
    </location>
</feature>
<organism evidence="5 6">
    <name type="scientific">Planoprotostelium fungivorum</name>
    <dbReference type="NCBI Taxonomy" id="1890364"/>
    <lineage>
        <taxon>Eukaryota</taxon>
        <taxon>Amoebozoa</taxon>
        <taxon>Evosea</taxon>
        <taxon>Variosea</taxon>
        <taxon>Cavosteliida</taxon>
        <taxon>Cavosteliaceae</taxon>
        <taxon>Planoprotostelium</taxon>
    </lineage>
</organism>
<proteinExistence type="inferred from homology"/>
<dbReference type="GO" id="GO:0032259">
    <property type="term" value="P:methylation"/>
    <property type="evidence" value="ECO:0007669"/>
    <property type="project" value="UniProtKB-KW"/>
</dbReference>
<comment type="caution">
    <text evidence="5">The sequence shown here is derived from an EMBL/GenBank/DDBJ whole genome shotgun (WGS) entry which is preliminary data.</text>
</comment>
<dbReference type="Gene3D" id="3.40.50.150">
    <property type="entry name" value="Vaccinia Virus protein VP39"/>
    <property type="match status" value="1"/>
</dbReference>
<dbReference type="CDD" id="cd02440">
    <property type="entry name" value="AdoMet_MTases"/>
    <property type="match status" value="1"/>
</dbReference>
<dbReference type="GO" id="GO:0003723">
    <property type="term" value="F:RNA binding"/>
    <property type="evidence" value="ECO:0007669"/>
    <property type="project" value="TreeGrafter"/>
</dbReference>
<dbReference type="GO" id="GO:0006396">
    <property type="term" value="P:RNA processing"/>
    <property type="evidence" value="ECO:0007669"/>
    <property type="project" value="InterPro"/>
</dbReference>
<name>A0A2P6MWG2_9EUKA</name>
<dbReference type="OrthoDB" id="10250660at2759"/>
<feature type="binding site" evidence="4">
    <location>
        <position position="384"/>
    </location>
    <ligand>
        <name>S-adenosyl-L-methionine</name>
        <dbReference type="ChEBI" id="CHEBI:59789"/>
    </ligand>
</feature>
<dbReference type="InterPro" id="IPR045850">
    <property type="entry name" value="TRM2_met"/>
</dbReference>
<dbReference type="STRING" id="1890364.A0A2P6MWG2"/>
<dbReference type="EMBL" id="MDYQ01000353">
    <property type="protein sequence ID" value="PRP76050.1"/>
    <property type="molecule type" value="Genomic_DNA"/>
</dbReference>
<evidence type="ECO:0000256" key="4">
    <source>
        <dbReference type="PROSITE-ProRule" id="PRU01024"/>
    </source>
</evidence>
<evidence type="ECO:0000256" key="1">
    <source>
        <dbReference type="ARBA" id="ARBA00022603"/>
    </source>
</evidence>
<reference evidence="5 6" key="1">
    <citation type="journal article" date="2018" name="Genome Biol. Evol.">
        <title>Multiple Roots of Fruiting Body Formation in Amoebozoa.</title>
        <authorList>
            <person name="Hillmann F."/>
            <person name="Forbes G."/>
            <person name="Novohradska S."/>
            <person name="Ferling I."/>
            <person name="Riege K."/>
            <person name="Groth M."/>
            <person name="Westermann M."/>
            <person name="Marz M."/>
            <person name="Spaller T."/>
            <person name="Winckler T."/>
            <person name="Schaap P."/>
            <person name="Glockner G."/>
        </authorList>
    </citation>
    <scope>NUCLEOTIDE SEQUENCE [LARGE SCALE GENOMIC DNA]</scope>
    <source>
        <strain evidence="5 6">Jena</strain>
    </source>
</reference>
<dbReference type="Pfam" id="PF05958">
    <property type="entry name" value="tRNA_U5-meth_tr"/>
    <property type="match status" value="1"/>
</dbReference>
<dbReference type="InterPro" id="IPR010280">
    <property type="entry name" value="U5_MeTrfase_fam"/>
</dbReference>
<keyword evidence="3 4" id="KW-0949">S-adenosyl-L-methionine</keyword>
<dbReference type="SUPFAM" id="SSF53335">
    <property type="entry name" value="S-adenosyl-L-methionine-dependent methyltransferases"/>
    <property type="match status" value="1"/>
</dbReference>
<gene>
    <name evidence="5" type="ORF">PROFUN_01766</name>
</gene>
<feature type="binding site" evidence="4">
    <location>
        <position position="283"/>
    </location>
    <ligand>
        <name>S-adenosyl-L-methionine</name>
        <dbReference type="ChEBI" id="CHEBI:59789"/>
    </ligand>
</feature>
<evidence type="ECO:0000313" key="6">
    <source>
        <dbReference type="Proteomes" id="UP000241769"/>
    </source>
</evidence>
<dbReference type="PANTHER" id="PTHR45904:SF2">
    <property type="entry name" value="TRNA (URACIL-5-)-METHYLTRANSFERASE HOMOLOG A"/>
    <property type="match status" value="1"/>
</dbReference>
<comment type="similarity">
    <text evidence="4">Belongs to the class I-like SAM-binding methyltransferase superfamily. RNA M5U methyltransferase family.</text>
</comment>
<dbReference type="InParanoid" id="A0A2P6MWG2"/>
<keyword evidence="6" id="KW-1185">Reference proteome</keyword>
<dbReference type="InterPro" id="IPR029063">
    <property type="entry name" value="SAM-dependent_MTases_sf"/>
</dbReference>
<protein>
    <submittedName>
        <fullName evidence="5">Uncharacterized protein</fullName>
    </submittedName>
</protein>
<dbReference type="GO" id="GO:0008173">
    <property type="term" value="F:RNA methyltransferase activity"/>
    <property type="evidence" value="ECO:0007669"/>
    <property type="project" value="InterPro"/>
</dbReference>
<evidence type="ECO:0000313" key="5">
    <source>
        <dbReference type="EMBL" id="PRP76050.1"/>
    </source>
</evidence>
<keyword evidence="2 4" id="KW-0808">Transferase</keyword>
<evidence type="ECO:0000256" key="3">
    <source>
        <dbReference type="ARBA" id="ARBA00022691"/>
    </source>
</evidence>
<feature type="binding site" evidence="4">
    <location>
        <position position="332"/>
    </location>
    <ligand>
        <name>S-adenosyl-L-methionine</name>
        <dbReference type="ChEBI" id="CHEBI:59789"/>
    </ligand>
</feature>
<accession>A0A2P6MWG2</accession>
<dbReference type="PANTHER" id="PTHR45904">
    <property type="entry name" value="TRNA (URACIL-5-)-METHYLTRANSFERASE"/>
    <property type="match status" value="1"/>
</dbReference>
<dbReference type="PROSITE" id="PS51687">
    <property type="entry name" value="SAM_MT_RNA_M5U"/>
    <property type="match status" value="1"/>
</dbReference>
<dbReference type="Gene3D" id="2.40.50.1070">
    <property type="match status" value="1"/>
</dbReference>
<sequence length="471" mass="53129">MLRCKTLVGLVTPSTSSGIFISHQRRYIAPIVRYKHKFKTSKTSIEEVLTPWHNVPYVEQLYRKRIDTENMMIQLLDLLKTKRTPKWALESQNHLACPVEDVIPSPDVDHYRNAATFAVGLNQSGDICVGSVLTQGVIVDPSKCLHTTQDIDRIRSFFQRFVQSYRNELDLPLKPYTRDHRGVWRMIEARHYKKSNRGFAMLQISSNEMSSEELRHLKEKLVEVIDADESGKEVIQCLALQIYNGVSVAPVGTPYEVLWGDLDQVYEYLSDQKFLIRPNSFFQVNVAAAESMFQSIQKWTGGKNVTLLDLCCGTGVIGISLARTVKRVFGIDIVPDAIASAHLNQKINGVQNAKYICGDIVQALPNLLKDLKIEPEDDIVAVLDPPRAGVPKKVIQAIRGCDKINRLIYISCKEEGGVQNGHELCKISTLKTRPFVPVTSFCVDMFPHTAHKEVIILYERSTGDDGKKGFK</sequence>
<comment type="caution">
    <text evidence="4">Lacks conserved residue(s) required for the propagation of feature annotation.</text>
</comment>
<evidence type="ECO:0000256" key="2">
    <source>
        <dbReference type="ARBA" id="ARBA00022679"/>
    </source>
</evidence>
<keyword evidence="1 4" id="KW-0489">Methyltransferase</keyword>